<comment type="caution">
    <text evidence="4">The sequence shown here is derived from an EMBL/GenBank/DDBJ whole genome shotgun (WGS) entry which is preliminary data.</text>
</comment>
<dbReference type="EMBL" id="BOVK01000076">
    <property type="protein sequence ID" value="GIQ71281.1"/>
    <property type="molecule type" value="Genomic_DNA"/>
</dbReference>
<keyword evidence="2" id="KW-0472">Membrane</keyword>
<evidence type="ECO:0000313" key="5">
    <source>
        <dbReference type="Proteomes" id="UP000677918"/>
    </source>
</evidence>
<proteinExistence type="predicted"/>
<name>A0A8J4H7Q0_9BACL</name>
<evidence type="ECO:0000313" key="4">
    <source>
        <dbReference type="EMBL" id="GIQ71281.1"/>
    </source>
</evidence>
<feature type="transmembrane region" description="Helical" evidence="2">
    <location>
        <begin position="12"/>
        <end position="29"/>
    </location>
</feature>
<dbReference type="InterPro" id="IPR002881">
    <property type="entry name" value="DUF58"/>
</dbReference>
<evidence type="ECO:0000259" key="3">
    <source>
        <dbReference type="Pfam" id="PF01882"/>
    </source>
</evidence>
<evidence type="ECO:0000256" key="2">
    <source>
        <dbReference type="SAM" id="Phobius"/>
    </source>
</evidence>
<evidence type="ECO:0000256" key="1">
    <source>
        <dbReference type="SAM" id="MobiDB-lite"/>
    </source>
</evidence>
<feature type="transmembrane region" description="Helical" evidence="2">
    <location>
        <begin position="35"/>
        <end position="58"/>
    </location>
</feature>
<keyword evidence="2" id="KW-1133">Transmembrane helix</keyword>
<accession>A0A8J4H7Q0</accession>
<dbReference type="Pfam" id="PF01882">
    <property type="entry name" value="DUF58"/>
    <property type="match status" value="1"/>
</dbReference>
<keyword evidence="2" id="KW-0812">Transmembrane</keyword>
<keyword evidence="5" id="KW-1185">Reference proteome</keyword>
<gene>
    <name evidence="4" type="ORF">XYCOK13_41050</name>
</gene>
<sequence length="461" mass="50785">MREQHKTGWGKLAILLFMVGFTGSVSLWQGGFAAWFLFIGSVMLLLPALIALLVPFRLEGMRQPGKKSAGMGSAVDEEQGRLVGSGSSYGGKQEEAVPRSGSRQSDRVRQDVAVHAGEAVQVHWRLRIDSMLPLPWLTLSETWRDGQGKVVHQAGKVVFPWFTRSISWSYSLPEWDRGVYASQGVEAMSGDLPGIVTRKRLVADALRVAVWPRIHAVSRGDLGNPAADAVRNMAAVPEEADLSAERRPYRPGDSLRRIDWRASARASSWLVREREWTRPMRLWLLVDTQQTAYEGARGQAQFEAAMGITASLLHTWDSRVLEAVLAVRNDDQPLFAAGGAARPVAMGQLAEALPTGRRPIHQRLTRLLEWIRPDDRVIVITARMDEDVRRSASMVKQATGQLQIWLPSSETMPAAASRVEEAAGSAAELDVVRCWTVQASRPVARAIPRRAADEAGGIARA</sequence>
<feature type="region of interest" description="Disordered" evidence="1">
    <location>
        <begin position="81"/>
        <end position="106"/>
    </location>
</feature>
<reference evidence="4" key="1">
    <citation type="submission" date="2021-04" db="EMBL/GenBank/DDBJ databases">
        <title>Draft genome sequence of Xylanibacillus composti strain K13.</title>
        <authorList>
            <person name="Uke A."/>
            <person name="Chhe C."/>
            <person name="Baramee S."/>
            <person name="Kosugi A."/>
        </authorList>
    </citation>
    <scope>NUCLEOTIDE SEQUENCE</scope>
    <source>
        <strain evidence="4">K13</strain>
    </source>
</reference>
<dbReference type="PANTHER" id="PTHR34351:SF2">
    <property type="entry name" value="DUF58 DOMAIN-CONTAINING PROTEIN"/>
    <property type="match status" value="1"/>
</dbReference>
<dbReference type="AlphaFoldDB" id="A0A8J4H7Q0"/>
<dbReference type="PANTHER" id="PTHR34351">
    <property type="entry name" value="SLR1927 PROTEIN-RELATED"/>
    <property type="match status" value="1"/>
</dbReference>
<dbReference type="RefSeq" id="WP_213414078.1">
    <property type="nucleotide sequence ID" value="NZ_BOVK01000076.1"/>
</dbReference>
<feature type="domain" description="DUF58" evidence="3">
    <location>
        <begin position="245"/>
        <end position="404"/>
    </location>
</feature>
<protein>
    <recommendedName>
        <fullName evidence="3">DUF58 domain-containing protein</fullName>
    </recommendedName>
</protein>
<dbReference type="Proteomes" id="UP000677918">
    <property type="component" value="Unassembled WGS sequence"/>
</dbReference>
<organism evidence="4 5">
    <name type="scientific">Xylanibacillus composti</name>
    <dbReference type="NCBI Taxonomy" id="1572762"/>
    <lineage>
        <taxon>Bacteria</taxon>
        <taxon>Bacillati</taxon>
        <taxon>Bacillota</taxon>
        <taxon>Bacilli</taxon>
        <taxon>Bacillales</taxon>
        <taxon>Paenibacillaceae</taxon>
        <taxon>Xylanibacillus</taxon>
    </lineage>
</organism>